<feature type="transmembrane region" description="Helical" evidence="1">
    <location>
        <begin position="151"/>
        <end position="174"/>
    </location>
</feature>
<sequence length="211" mass="22735">MNVSNRAIDSRPRAAIFLTAWVLANLVGGFFAGFLENNGLQFMATLILTGAIVGSLQWFVLRPMGGFRWWPLASALGWIVSTFLQSLMQGIYTPVADALWRIFGLWEEGLWVVVVVVPLMIWGMAIAQMLILSHRAGRSVLAQGNRQIWGWLVVSLLGGAVSGGVSAALCAALCQSLPPTLLGLVHGSGWAAYGLITGLWLVGPYSPLEQV</sequence>
<keyword evidence="1" id="KW-0472">Membrane</keyword>
<feature type="transmembrane region" description="Helical" evidence="1">
    <location>
        <begin position="181"/>
        <end position="202"/>
    </location>
</feature>
<protein>
    <submittedName>
        <fullName evidence="2">Uncharacterized protein</fullName>
    </submittedName>
</protein>
<feature type="transmembrane region" description="Helical" evidence="1">
    <location>
        <begin position="109"/>
        <end position="131"/>
    </location>
</feature>
<name>A0ABV0K5I3_9CYAN</name>
<proteinExistence type="predicted"/>
<feature type="transmembrane region" description="Helical" evidence="1">
    <location>
        <begin position="42"/>
        <end position="61"/>
    </location>
</feature>
<keyword evidence="1" id="KW-1133">Transmembrane helix</keyword>
<gene>
    <name evidence="2" type="ORF">NC992_09950</name>
</gene>
<reference evidence="2 3" key="1">
    <citation type="submission" date="2022-04" db="EMBL/GenBank/DDBJ databases">
        <title>Positive selection, recombination, and allopatry shape intraspecific diversity of widespread and dominant cyanobacteria.</title>
        <authorList>
            <person name="Wei J."/>
            <person name="Shu W."/>
            <person name="Hu C."/>
        </authorList>
    </citation>
    <scope>NUCLEOTIDE SEQUENCE [LARGE SCALE GENOMIC DNA]</scope>
    <source>
        <strain evidence="2 3">DQ-A4</strain>
    </source>
</reference>
<keyword evidence="1" id="KW-0812">Transmembrane</keyword>
<dbReference type="EMBL" id="JAMPKX010000003">
    <property type="protein sequence ID" value="MEP0947193.1"/>
    <property type="molecule type" value="Genomic_DNA"/>
</dbReference>
<keyword evidence="3" id="KW-1185">Reference proteome</keyword>
<evidence type="ECO:0000313" key="2">
    <source>
        <dbReference type="EMBL" id="MEP0947193.1"/>
    </source>
</evidence>
<comment type="caution">
    <text evidence="2">The sequence shown here is derived from an EMBL/GenBank/DDBJ whole genome shotgun (WGS) entry which is preliminary data.</text>
</comment>
<dbReference type="Proteomes" id="UP001482513">
    <property type="component" value="Unassembled WGS sequence"/>
</dbReference>
<dbReference type="RefSeq" id="WP_190701569.1">
    <property type="nucleotide sequence ID" value="NZ_JAMPKX010000003.1"/>
</dbReference>
<accession>A0ABV0K5I3</accession>
<evidence type="ECO:0000256" key="1">
    <source>
        <dbReference type="SAM" id="Phobius"/>
    </source>
</evidence>
<evidence type="ECO:0000313" key="3">
    <source>
        <dbReference type="Proteomes" id="UP001482513"/>
    </source>
</evidence>
<organism evidence="2 3">
    <name type="scientific">Leptolyngbya subtilissima DQ-A4</name>
    <dbReference type="NCBI Taxonomy" id="2933933"/>
    <lineage>
        <taxon>Bacteria</taxon>
        <taxon>Bacillati</taxon>
        <taxon>Cyanobacteriota</taxon>
        <taxon>Cyanophyceae</taxon>
        <taxon>Leptolyngbyales</taxon>
        <taxon>Leptolyngbyaceae</taxon>
        <taxon>Leptolyngbya group</taxon>
        <taxon>Leptolyngbya</taxon>
    </lineage>
</organism>
<feature type="transmembrane region" description="Helical" evidence="1">
    <location>
        <begin position="14"/>
        <end position="35"/>
    </location>
</feature>